<accession>A0A9P6AE57</accession>
<reference evidence="3" key="1">
    <citation type="journal article" date="2020" name="Nat. Commun.">
        <title>Large-scale genome sequencing of mycorrhizal fungi provides insights into the early evolution of symbiotic traits.</title>
        <authorList>
            <person name="Miyauchi S."/>
            <person name="Kiss E."/>
            <person name="Kuo A."/>
            <person name="Drula E."/>
            <person name="Kohler A."/>
            <person name="Sanchez-Garcia M."/>
            <person name="Morin E."/>
            <person name="Andreopoulos B."/>
            <person name="Barry K.W."/>
            <person name="Bonito G."/>
            <person name="Buee M."/>
            <person name="Carver A."/>
            <person name="Chen C."/>
            <person name="Cichocki N."/>
            <person name="Clum A."/>
            <person name="Culley D."/>
            <person name="Crous P.W."/>
            <person name="Fauchery L."/>
            <person name="Girlanda M."/>
            <person name="Hayes R.D."/>
            <person name="Keri Z."/>
            <person name="LaButti K."/>
            <person name="Lipzen A."/>
            <person name="Lombard V."/>
            <person name="Magnuson J."/>
            <person name="Maillard F."/>
            <person name="Murat C."/>
            <person name="Nolan M."/>
            <person name="Ohm R.A."/>
            <person name="Pangilinan J."/>
            <person name="Pereira M.F."/>
            <person name="Perotto S."/>
            <person name="Peter M."/>
            <person name="Pfister S."/>
            <person name="Riley R."/>
            <person name="Sitrit Y."/>
            <person name="Stielow J.B."/>
            <person name="Szollosi G."/>
            <person name="Zifcakova L."/>
            <person name="Stursova M."/>
            <person name="Spatafora J.W."/>
            <person name="Tedersoo L."/>
            <person name="Vaario L.M."/>
            <person name="Yamada A."/>
            <person name="Yan M."/>
            <person name="Wang P."/>
            <person name="Xu J."/>
            <person name="Bruns T."/>
            <person name="Baldrian P."/>
            <person name="Vilgalys R."/>
            <person name="Dunand C."/>
            <person name="Henrissat B."/>
            <person name="Grigoriev I.V."/>
            <person name="Hibbett D."/>
            <person name="Nagy L.G."/>
            <person name="Martin F.M."/>
        </authorList>
    </citation>
    <scope>NUCLEOTIDE SEQUENCE</scope>
    <source>
        <strain evidence="3">UP504</strain>
    </source>
</reference>
<keyword evidence="4" id="KW-1185">Reference proteome</keyword>
<feature type="compositionally biased region" description="Basic and acidic residues" evidence="1">
    <location>
        <begin position="19"/>
        <end position="42"/>
    </location>
</feature>
<evidence type="ECO:0000256" key="1">
    <source>
        <dbReference type="SAM" id="MobiDB-lite"/>
    </source>
</evidence>
<feature type="non-terminal residue" evidence="3">
    <location>
        <position position="1"/>
    </location>
</feature>
<organism evidence="3 4">
    <name type="scientific">Hydnum rufescens UP504</name>
    <dbReference type="NCBI Taxonomy" id="1448309"/>
    <lineage>
        <taxon>Eukaryota</taxon>
        <taxon>Fungi</taxon>
        <taxon>Dikarya</taxon>
        <taxon>Basidiomycota</taxon>
        <taxon>Agaricomycotina</taxon>
        <taxon>Agaricomycetes</taxon>
        <taxon>Cantharellales</taxon>
        <taxon>Hydnaceae</taxon>
        <taxon>Hydnum</taxon>
    </lineage>
</organism>
<sequence length="49" mass="5731">PKSIYNAAKLKQMMLDAQRVKEEQRRKHSRVGETKPKVEWHKVVGAKQS</sequence>
<name>A0A9P6AE57_9AGAM</name>
<gene>
    <name evidence="3" type="ORF">BS47DRAFT_1309426</name>
</gene>
<protein>
    <recommendedName>
        <fullName evidence="2">Sof1-like protein domain-containing protein</fullName>
    </recommendedName>
</protein>
<evidence type="ECO:0000313" key="4">
    <source>
        <dbReference type="Proteomes" id="UP000886523"/>
    </source>
</evidence>
<feature type="region of interest" description="Disordered" evidence="1">
    <location>
        <begin position="19"/>
        <end position="49"/>
    </location>
</feature>
<proteinExistence type="predicted"/>
<dbReference type="InterPro" id="IPR007287">
    <property type="entry name" value="Sof1"/>
</dbReference>
<evidence type="ECO:0000313" key="3">
    <source>
        <dbReference type="EMBL" id="KAF9503685.1"/>
    </source>
</evidence>
<dbReference type="OrthoDB" id="3255540at2759"/>
<dbReference type="AlphaFoldDB" id="A0A9P6AE57"/>
<dbReference type="Pfam" id="PF04158">
    <property type="entry name" value="Sof1"/>
    <property type="match status" value="1"/>
</dbReference>
<dbReference type="EMBL" id="MU129315">
    <property type="protein sequence ID" value="KAF9503685.1"/>
    <property type="molecule type" value="Genomic_DNA"/>
</dbReference>
<feature type="domain" description="Sof1-like protein" evidence="2">
    <location>
        <begin position="1"/>
        <end position="43"/>
    </location>
</feature>
<dbReference type="Proteomes" id="UP000886523">
    <property type="component" value="Unassembled WGS sequence"/>
</dbReference>
<comment type="caution">
    <text evidence="3">The sequence shown here is derived from an EMBL/GenBank/DDBJ whole genome shotgun (WGS) entry which is preliminary data.</text>
</comment>
<evidence type="ECO:0000259" key="2">
    <source>
        <dbReference type="Pfam" id="PF04158"/>
    </source>
</evidence>